<comment type="caution">
    <text evidence="3">The sequence shown here is derived from an EMBL/GenBank/DDBJ whole genome shotgun (WGS) entry which is preliminary data.</text>
</comment>
<evidence type="ECO:0008006" key="6">
    <source>
        <dbReference type="Google" id="ProtNLM"/>
    </source>
</evidence>
<organism evidence="3 4">
    <name type="scientific">Bacteroides thetaiotaomicron</name>
    <dbReference type="NCBI Taxonomy" id="818"/>
    <lineage>
        <taxon>Bacteria</taxon>
        <taxon>Pseudomonadati</taxon>
        <taxon>Bacteroidota</taxon>
        <taxon>Bacteroidia</taxon>
        <taxon>Bacteroidales</taxon>
        <taxon>Bacteroidaceae</taxon>
        <taxon>Bacteroides</taxon>
    </lineage>
</organism>
<keyword evidence="1" id="KW-1133">Transmembrane helix</keyword>
<evidence type="ECO:0000313" key="3">
    <source>
        <dbReference type="EMBL" id="RHD86646.1"/>
    </source>
</evidence>
<evidence type="ECO:0000313" key="2">
    <source>
        <dbReference type="EMBL" id="KAB4312567.1"/>
    </source>
</evidence>
<reference evidence="2 5" key="2">
    <citation type="journal article" date="2019" name="Nat. Med.">
        <title>A library of human gut bacterial isolates paired with longitudinal multiomics data enables mechanistic microbiome research.</title>
        <authorList>
            <person name="Poyet M."/>
            <person name="Groussin M."/>
            <person name="Gibbons S.M."/>
            <person name="Avila-Pacheco J."/>
            <person name="Jiang X."/>
            <person name="Kearney S.M."/>
            <person name="Perrotta A.R."/>
            <person name="Berdy B."/>
            <person name="Zhao S."/>
            <person name="Lieberman T.D."/>
            <person name="Swanson P.K."/>
            <person name="Smith M."/>
            <person name="Roesemann S."/>
            <person name="Alexander J.E."/>
            <person name="Rich S.A."/>
            <person name="Livny J."/>
            <person name="Vlamakis H."/>
            <person name="Clish C."/>
            <person name="Bullock K."/>
            <person name="Deik A."/>
            <person name="Scott J."/>
            <person name="Pierce K.A."/>
            <person name="Xavier R.J."/>
            <person name="Alm E.J."/>
        </authorList>
    </citation>
    <scope>NUCLEOTIDE SEQUENCE [LARGE SCALE GENOMIC DNA]</scope>
    <source>
        <strain evidence="2 5">BIOML-A188</strain>
    </source>
</reference>
<dbReference type="Proteomes" id="UP000440614">
    <property type="component" value="Unassembled WGS sequence"/>
</dbReference>
<proteinExistence type="predicted"/>
<evidence type="ECO:0000313" key="5">
    <source>
        <dbReference type="Proteomes" id="UP000440614"/>
    </source>
</evidence>
<accession>A0A139K933</accession>
<evidence type="ECO:0000256" key="1">
    <source>
        <dbReference type="SAM" id="Phobius"/>
    </source>
</evidence>
<feature type="transmembrane region" description="Helical" evidence="1">
    <location>
        <begin position="62"/>
        <end position="85"/>
    </location>
</feature>
<keyword evidence="1" id="KW-0812">Transmembrane</keyword>
<dbReference type="Proteomes" id="UP000284785">
    <property type="component" value="Unassembled WGS sequence"/>
</dbReference>
<dbReference type="EMBL" id="WCSY01000010">
    <property type="protein sequence ID" value="KAB4312567.1"/>
    <property type="molecule type" value="Genomic_DNA"/>
</dbReference>
<feature type="transmembrane region" description="Helical" evidence="1">
    <location>
        <begin position="30"/>
        <end position="50"/>
    </location>
</feature>
<gene>
    <name evidence="3" type="ORF">DW780_14870</name>
    <name evidence="2" type="ORF">GAO51_11900</name>
</gene>
<sequence length="86" mass="9928">MNAETSLPLLLRGGRGEGNLLSKIKSYKSLMLRNPLFYRVICLFLVVYQKKYHFCLHVFQNISIFATLFSSVTYKVTALIIKLLIQ</sequence>
<reference evidence="3 4" key="1">
    <citation type="submission" date="2018-08" db="EMBL/GenBank/DDBJ databases">
        <title>A genome reference for cultivated species of the human gut microbiota.</title>
        <authorList>
            <person name="Zou Y."/>
            <person name="Xue W."/>
            <person name="Luo G."/>
        </authorList>
    </citation>
    <scope>NUCLEOTIDE SEQUENCE [LARGE SCALE GENOMIC DNA]</scope>
    <source>
        <strain evidence="3 4">AM30-26</strain>
    </source>
</reference>
<name>A0A139K933_BACT4</name>
<keyword evidence="1" id="KW-0472">Membrane</keyword>
<protein>
    <recommendedName>
        <fullName evidence="6">Transmembrane protein</fullName>
    </recommendedName>
</protein>
<evidence type="ECO:0000313" key="4">
    <source>
        <dbReference type="Proteomes" id="UP000284785"/>
    </source>
</evidence>
<dbReference type="AlphaFoldDB" id="A0A139K933"/>
<dbReference type="EMBL" id="QSJP01000013">
    <property type="protein sequence ID" value="RHD86646.1"/>
    <property type="molecule type" value="Genomic_DNA"/>
</dbReference>